<name>A0A1H1N7Y6_9CORY</name>
<evidence type="ECO:0000256" key="1">
    <source>
        <dbReference type="ARBA" id="ARBA00004141"/>
    </source>
</evidence>
<protein>
    <submittedName>
        <fullName evidence="6">YhhN-like protein</fullName>
    </submittedName>
</protein>
<dbReference type="InterPro" id="IPR012506">
    <property type="entry name" value="TMEM86B-like"/>
</dbReference>
<dbReference type="GO" id="GO:0016787">
    <property type="term" value="F:hydrolase activity"/>
    <property type="evidence" value="ECO:0007669"/>
    <property type="project" value="TreeGrafter"/>
</dbReference>
<accession>A0A1H1N7Y6</accession>
<organism evidence="6 7">
    <name type="scientific">Corynebacterium timonense</name>
    <dbReference type="NCBI Taxonomy" id="441500"/>
    <lineage>
        <taxon>Bacteria</taxon>
        <taxon>Bacillati</taxon>
        <taxon>Actinomycetota</taxon>
        <taxon>Actinomycetes</taxon>
        <taxon>Mycobacteriales</taxon>
        <taxon>Corynebacteriaceae</taxon>
        <taxon>Corynebacterium</taxon>
    </lineage>
</organism>
<proteinExistence type="inferred from homology"/>
<keyword evidence="7" id="KW-1185">Reference proteome</keyword>
<comment type="subcellular location">
    <subcellularLocation>
        <location evidence="1">Membrane</location>
        <topology evidence="1">Multi-pass membrane protein</topology>
    </subcellularLocation>
</comment>
<comment type="similarity">
    <text evidence="2">Belongs to the TMEM86 family.</text>
</comment>
<evidence type="ECO:0000256" key="4">
    <source>
        <dbReference type="ARBA" id="ARBA00022989"/>
    </source>
</evidence>
<dbReference type="PANTHER" id="PTHR31885:SF6">
    <property type="entry name" value="GH04784P"/>
    <property type="match status" value="1"/>
</dbReference>
<dbReference type="Proteomes" id="UP000182237">
    <property type="component" value="Chromosome I"/>
</dbReference>
<keyword evidence="3" id="KW-0812">Transmembrane</keyword>
<dbReference type="PANTHER" id="PTHR31885">
    <property type="entry name" value="GH04784P"/>
    <property type="match status" value="1"/>
</dbReference>
<dbReference type="OrthoDB" id="4406725at2"/>
<evidence type="ECO:0000256" key="3">
    <source>
        <dbReference type="ARBA" id="ARBA00022692"/>
    </source>
</evidence>
<dbReference type="STRING" id="1203190.GCA_000312345_00067"/>
<evidence type="ECO:0000256" key="5">
    <source>
        <dbReference type="ARBA" id="ARBA00023136"/>
    </source>
</evidence>
<dbReference type="RefSeq" id="WP_019192938.1">
    <property type="nucleotide sequence ID" value="NZ_LT629765.1"/>
</dbReference>
<evidence type="ECO:0000313" key="6">
    <source>
        <dbReference type="EMBL" id="SDR95211.1"/>
    </source>
</evidence>
<dbReference type="eggNOG" id="COG3714">
    <property type="taxonomic scope" value="Bacteria"/>
</dbReference>
<sequence>MAISLPHVFAGAQPGSAREVVDKLKADLVRRSYEGAGALAAIMSEAFSAKGLAKRPERAAYVSAAAVNVVSSACGWEKPRRAAKAVLMPLLAVHVHRRRHETSPLTAGALLVGLAGGWIGDVVLMPKKPNLNLGAIPFAVNHVAYQVLLWRAGARFNTLRSALRYPLWAGSIGLVGLVQPRFVPAAAGYGLLVATTSVLADDSSLTHASQRVTVHSNGLPSADATFGLGHGGNLFLISDALLVLRTLIGDEGLLARALDACVMDTYTVAQLLLVEGLLASDPA</sequence>
<evidence type="ECO:0000313" key="7">
    <source>
        <dbReference type="Proteomes" id="UP000182237"/>
    </source>
</evidence>
<keyword evidence="4" id="KW-1133">Transmembrane helix</keyword>
<dbReference type="AlphaFoldDB" id="A0A1H1N7Y6"/>
<dbReference type="Pfam" id="PF07947">
    <property type="entry name" value="YhhN"/>
    <property type="match status" value="1"/>
</dbReference>
<reference evidence="6 7" key="1">
    <citation type="submission" date="2016-10" db="EMBL/GenBank/DDBJ databases">
        <authorList>
            <person name="de Groot N.N."/>
        </authorList>
    </citation>
    <scope>NUCLEOTIDE SEQUENCE [LARGE SCALE GENOMIC DNA]</scope>
    <source>
        <strain evidence="6 7">DSM 45434</strain>
    </source>
</reference>
<evidence type="ECO:0000256" key="2">
    <source>
        <dbReference type="ARBA" id="ARBA00007375"/>
    </source>
</evidence>
<dbReference type="EMBL" id="LT629765">
    <property type="protein sequence ID" value="SDR95211.1"/>
    <property type="molecule type" value="Genomic_DNA"/>
</dbReference>
<keyword evidence="5" id="KW-0472">Membrane</keyword>
<gene>
    <name evidence="6" type="ORF">SAMN04488539_0709</name>
</gene>
<dbReference type="GO" id="GO:0016020">
    <property type="term" value="C:membrane"/>
    <property type="evidence" value="ECO:0007669"/>
    <property type="project" value="UniProtKB-SubCell"/>
</dbReference>